<dbReference type="EMBL" id="JACIDW010000003">
    <property type="protein sequence ID" value="MBB3963951.1"/>
    <property type="molecule type" value="Genomic_DNA"/>
</dbReference>
<evidence type="ECO:0000256" key="2">
    <source>
        <dbReference type="SAM" id="Phobius"/>
    </source>
</evidence>
<reference evidence="3 4" key="1">
    <citation type="submission" date="2020-08" db="EMBL/GenBank/DDBJ databases">
        <title>Genomic Encyclopedia of Type Strains, Phase IV (KMG-IV): sequencing the most valuable type-strain genomes for metagenomic binning, comparative biology and taxonomic classification.</title>
        <authorList>
            <person name="Goeker M."/>
        </authorList>
    </citation>
    <scope>NUCLEOTIDE SEQUENCE [LARGE SCALE GENOMIC DNA]</scope>
    <source>
        <strain evidence="3 4">DSM 26575</strain>
    </source>
</reference>
<dbReference type="Proteomes" id="UP000582090">
    <property type="component" value="Unassembled WGS sequence"/>
</dbReference>
<keyword evidence="2" id="KW-0472">Membrane</keyword>
<keyword evidence="4" id="KW-1185">Reference proteome</keyword>
<accession>A0A7W6CX16</accession>
<keyword evidence="2" id="KW-0812">Transmembrane</keyword>
<feature type="region of interest" description="Disordered" evidence="1">
    <location>
        <begin position="32"/>
        <end position="58"/>
    </location>
</feature>
<feature type="compositionally biased region" description="Low complexity" evidence="1">
    <location>
        <begin position="35"/>
        <end position="48"/>
    </location>
</feature>
<proteinExistence type="predicted"/>
<sequence>MAVRPLVIGILFIGILVAIILSITWIDKTQPMRQPDPLAPAAPGANPTTPVPPPAQQP</sequence>
<protein>
    <submittedName>
        <fullName evidence="3">Uncharacterized protein</fullName>
    </submittedName>
</protein>
<comment type="caution">
    <text evidence="3">The sequence shown here is derived from an EMBL/GenBank/DDBJ whole genome shotgun (WGS) entry which is preliminary data.</text>
</comment>
<feature type="transmembrane region" description="Helical" evidence="2">
    <location>
        <begin position="6"/>
        <end position="26"/>
    </location>
</feature>
<dbReference type="RefSeq" id="WP_183899624.1">
    <property type="nucleotide sequence ID" value="NZ_JACIDW010000003.1"/>
</dbReference>
<evidence type="ECO:0000256" key="1">
    <source>
        <dbReference type="SAM" id="MobiDB-lite"/>
    </source>
</evidence>
<dbReference type="AlphaFoldDB" id="A0A7W6CX16"/>
<feature type="compositionally biased region" description="Pro residues" evidence="1">
    <location>
        <begin position="49"/>
        <end position="58"/>
    </location>
</feature>
<organism evidence="3 4">
    <name type="scientific">Rhizobium metallidurans</name>
    <dbReference type="NCBI Taxonomy" id="1265931"/>
    <lineage>
        <taxon>Bacteria</taxon>
        <taxon>Pseudomonadati</taxon>
        <taxon>Pseudomonadota</taxon>
        <taxon>Alphaproteobacteria</taxon>
        <taxon>Hyphomicrobiales</taxon>
        <taxon>Rhizobiaceae</taxon>
        <taxon>Rhizobium/Agrobacterium group</taxon>
        <taxon>Rhizobium</taxon>
    </lineage>
</organism>
<evidence type="ECO:0000313" key="4">
    <source>
        <dbReference type="Proteomes" id="UP000582090"/>
    </source>
</evidence>
<gene>
    <name evidence="3" type="ORF">GGQ67_001590</name>
</gene>
<evidence type="ECO:0000313" key="3">
    <source>
        <dbReference type="EMBL" id="MBB3963951.1"/>
    </source>
</evidence>
<name>A0A7W6CX16_9HYPH</name>
<keyword evidence="2" id="KW-1133">Transmembrane helix</keyword>